<dbReference type="CDD" id="cd05155">
    <property type="entry name" value="APH_ChoK_like_1"/>
    <property type="match status" value="1"/>
</dbReference>
<proteinExistence type="predicted"/>
<dbReference type="InterPro" id="IPR002575">
    <property type="entry name" value="Aminoglycoside_PTrfase"/>
</dbReference>
<comment type="caution">
    <text evidence="2">The sequence shown here is derived from an EMBL/GenBank/DDBJ whole genome shotgun (WGS) entry which is preliminary data.</text>
</comment>
<evidence type="ECO:0000259" key="1">
    <source>
        <dbReference type="Pfam" id="PF01636"/>
    </source>
</evidence>
<dbReference type="EMBL" id="BOPO01000055">
    <property type="protein sequence ID" value="GIL28213.1"/>
    <property type="molecule type" value="Genomic_DNA"/>
</dbReference>
<dbReference type="Pfam" id="PF01636">
    <property type="entry name" value="APH"/>
    <property type="match status" value="1"/>
</dbReference>
<name>A0A8J4AC20_9ACTN</name>
<dbReference type="Gene3D" id="3.90.1200.10">
    <property type="match status" value="1"/>
</dbReference>
<dbReference type="RefSeq" id="WP_225918646.1">
    <property type="nucleotide sequence ID" value="NZ_BOPO01000055.1"/>
</dbReference>
<gene>
    <name evidence="2" type="ORF">NUM_34670</name>
</gene>
<dbReference type="InterPro" id="IPR011009">
    <property type="entry name" value="Kinase-like_dom_sf"/>
</dbReference>
<dbReference type="AlphaFoldDB" id="A0A8J4AC20"/>
<dbReference type="InterPro" id="IPR051678">
    <property type="entry name" value="AGP_Transferase"/>
</dbReference>
<protein>
    <recommendedName>
        <fullName evidence="1">Aminoglycoside phosphotransferase domain-containing protein</fullName>
    </recommendedName>
</protein>
<dbReference type="Gene3D" id="3.30.200.20">
    <property type="entry name" value="Phosphorylase Kinase, domain 1"/>
    <property type="match status" value="1"/>
</dbReference>
<dbReference type="Proteomes" id="UP000614996">
    <property type="component" value="Unassembled WGS sequence"/>
</dbReference>
<evidence type="ECO:0000313" key="3">
    <source>
        <dbReference type="Proteomes" id="UP000614996"/>
    </source>
</evidence>
<accession>A0A8J4AC20</accession>
<reference evidence="3" key="1">
    <citation type="journal article" date="2021" name="Int. J. Syst. Evol. Microbiol.">
        <title>Actinocatenispora comari sp. nov., an endophytic actinomycete isolated from aerial parts of Comarum salesowianum.</title>
        <authorList>
            <person name="Oyunbileg N."/>
            <person name="Iizaka Y."/>
            <person name="Hamada M."/>
            <person name="Davaapurev B.O."/>
            <person name="Fukumoto A."/>
            <person name="Tsetseg B."/>
            <person name="Kato F."/>
            <person name="Tamura T."/>
            <person name="Batkhuu J."/>
            <person name="Anzai Y."/>
        </authorList>
    </citation>
    <scope>NUCLEOTIDE SEQUENCE [LARGE SCALE GENOMIC DNA]</scope>
    <source>
        <strain evidence="3">NUM-2625</strain>
    </source>
</reference>
<feature type="domain" description="Aminoglycoside phosphotransferase" evidence="1">
    <location>
        <begin position="35"/>
        <end position="263"/>
    </location>
</feature>
<dbReference type="PANTHER" id="PTHR21310:SF42">
    <property type="entry name" value="BIFUNCTIONAL AAC_APH"/>
    <property type="match status" value="1"/>
</dbReference>
<dbReference type="PANTHER" id="PTHR21310">
    <property type="entry name" value="AMINOGLYCOSIDE PHOSPHOTRANSFERASE-RELATED-RELATED"/>
    <property type="match status" value="1"/>
</dbReference>
<keyword evidence="3" id="KW-1185">Reference proteome</keyword>
<dbReference type="SUPFAM" id="SSF56112">
    <property type="entry name" value="Protein kinase-like (PK-like)"/>
    <property type="match status" value="1"/>
</dbReference>
<organism evidence="2 3">
    <name type="scientific">Actinocatenispora comari</name>
    <dbReference type="NCBI Taxonomy" id="2807577"/>
    <lineage>
        <taxon>Bacteria</taxon>
        <taxon>Bacillati</taxon>
        <taxon>Actinomycetota</taxon>
        <taxon>Actinomycetes</taxon>
        <taxon>Micromonosporales</taxon>
        <taxon>Micromonosporaceae</taxon>
        <taxon>Actinocatenispora</taxon>
    </lineage>
</organism>
<evidence type="ECO:0000313" key="2">
    <source>
        <dbReference type="EMBL" id="GIL28213.1"/>
    </source>
</evidence>
<sequence>MPTPKMHPDEADVDPPLVARLLATQFPQWADLPVVKVASDGTDNAMYRLGDDMSVRLPRVPGAAEMVGKEQRWLPKLAPLLPLAVPVPLAAGMPDDQYPYPWSVYRWLVGTDLTHDAGVDGEDVAVGLGRFLTALQRIDTTDGPLSVRATPVDPRDDEAVRSTIGSLAAAGVIDLEPAIAVWEAALAAPAWGGSPVWTHGDLFPSNLLATNGLLTGVIDFGLLGLGDPACDMLPAWTLLATGTRDLFRAESGADDATWMRGRGWALSAGLGAVRVYRVSNPALAAAGQRAIAETIADYQRKC</sequence>